<accession>A0A9E1GN40</accession>
<name>A0A9E1GN40_9FIRM</name>
<dbReference type="EMBL" id="JAGZYH010000099">
    <property type="protein sequence ID" value="MBS6623329.1"/>
    <property type="molecule type" value="Genomic_DNA"/>
</dbReference>
<comment type="caution">
    <text evidence="2">The sequence shown here is derived from an EMBL/GenBank/DDBJ whole genome shotgun (WGS) entry which is preliminary data.</text>
</comment>
<dbReference type="AlphaFoldDB" id="A0A9E1GN40"/>
<protein>
    <submittedName>
        <fullName evidence="2">ISAzo13 family transposase</fullName>
    </submittedName>
</protein>
<sequence>MKALHVIPVRITDVKQFIKHYNLDERQRRGLYGFLASQAGYGGATAVARDLEVSPITVKAGADELKALCVSDQTSAESNASTAEKQVRRPGGGRKKLTVKHPGLMQALAEVLERSTYGDPQRVICWTTLSLRKIQDELNSQGFQISHVVISELLEEMGYSKQVNQKMLQVSKPHPDRDAQFQFINEKCKAWLSMGLPVISIDCKKKENLGNFKNGGAEYRPKGKPRHVYDHDWLIKELGKVAPFGIYNLNNNVGYVNLGQSRDTAEFASESVARWWHFIGEENFPGCRKLFIVCDGGGSNGSRVRLWKWALACFAEFYGLEIHVSHLPPGTSKWNKVEHRLFSYISKNWAGQPLVDIETVVNLISNTTTRTGLKVRCDIDNNVYLKGTKITDEEFDQIALDPIPEFGTWNYIIRGFKHDED</sequence>
<dbReference type="Proteomes" id="UP000811365">
    <property type="component" value="Unassembled WGS sequence"/>
</dbReference>
<dbReference type="InterPro" id="IPR011518">
    <property type="entry name" value="Transposase_36"/>
</dbReference>
<feature type="region of interest" description="Disordered" evidence="1">
    <location>
        <begin position="78"/>
        <end position="97"/>
    </location>
</feature>
<gene>
    <name evidence="2" type="ORF">KH315_14495</name>
</gene>
<reference evidence="2" key="1">
    <citation type="submission" date="2021-02" db="EMBL/GenBank/DDBJ databases">
        <title>Infant gut strain persistence is associated with maternal origin, phylogeny, and functional potential including surface adhesion and iron acquisition.</title>
        <authorList>
            <person name="Lou Y.C."/>
        </authorList>
    </citation>
    <scope>NUCLEOTIDE SEQUENCE</scope>
    <source>
        <strain evidence="2">L2_039_000G1_dasL2_039_000G1_maxbin2.maxbin.077</strain>
    </source>
</reference>
<organism evidence="2 3">
    <name type="scientific">Faecalibacterium prausnitzii</name>
    <dbReference type="NCBI Taxonomy" id="853"/>
    <lineage>
        <taxon>Bacteria</taxon>
        <taxon>Bacillati</taxon>
        <taxon>Bacillota</taxon>
        <taxon>Clostridia</taxon>
        <taxon>Eubacteriales</taxon>
        <taxon>Oscillospiraceae</taxon>
        <taxon>Faecalibacterium</taxon>
    </lineage>
</organism>
<evidence type="ECO:0000313" key="2">
    <source>
        <dbReference type="EMBL" id="MBS6623329.1"/>
    </source>
</evidence>
<dbReference type="Pfam" id="PF07592">
    <property type="entry name" value="DDE_Tnp_ISAZ013"/>
    <property type="match status" value="1"/>
</dbReference>
<evidence type="ECO:0000256" key="1">
    <source>
        <dbReference type="SAM" id="MobiDB-lite"/>
    </source>
</evidence>
<proteinExistence type="predicted"/>
<dbReference type="NCBIfam" id="NF033519">
    <property type="entry name" value="transpos_ISAzo13"/>
    <property type="match status" value="1"/>
</dbReference>
<evidence type="ECO:0000313" key="3">
    <source>
        <dbReference type="Proteomes" id="UP000811365"/>
    </source>
</evidence>